<feature type="compositionally biased region" description="Polar residues" evidence="1">
    <location>
        <begin position="371"/>
        <end position="383"/>
    </location>
</feature>
<feature type="region of interest" description="Disordered" evidence="1">
    <location>
        <begin position="579"/>
        <end position="610"/>
    </location>
</feature>
<evidence type="ECO:0000313" key="3">
    <source>
        <dbReference type="Proteomes" id="UP000092993"/>
    </source>
</evidence>
<feature type="region of interest" description="Disordered" evidence="1">
    <location>
        <begin position="1"/>
        <end position="68"/>
    </location>
</feature>
<feature type="region of interest" description="Disordered" evidence="1">
    <location>
        <begin position="319"/>
        <end position="341"/>
    </location>
</feature>
<sequence>MDDEDGHDEDFDDNELHDFGVGWDDRQDVDDRDDIDDGDDGDDGDEVRRRRRGKGKDKGKRKERGKNITWKGTARIDRLLDWLAAHPTEMRQLAGDSVKDAKAENRQKVTNSAPRSRIFKRIAEFLFSSDPDPHVVTDYNDHPTRYVTSVENQYTSLRQRYRKACGEFRSTGNGILASDRLRGDQSLYDKIVREFPHFPKMDGLFNKIPNFNPIVGTSEPAQSLSSQFATTFMGKSSGGGDTLGGDHAGSVPFQTAGMMFSSDIPFSSDAALFFNDLGASSFGPPSAQQSGHNNFGDLSMIDIDDADMQRIFDTAMQSTIGGTDFQPPLDSTMQFDLQRTGPTSFVGGADSMFNMSPPTSFVSRPDMSLPSPASANPQRTGPTSFVGGADSMFNMSPLASFVSRPDMSLPSPASANPQRTGPTSFVGGADSMFNMSPLASFVSRPDMSLPSPASANPQRTGPMPSGAHSQCLTSNRSHSTPSLISSTSLGSSSASSMPSVTRQRDLSPARGRSKRQQSASSQRLANKPYLLSSSSSSKSIPESISALVSGAKDALKSYSDSNVNRVAVESRAVELAARDRVHQREAEKEQREAERKQREAERAERQQEREHEIELEKLEMRKEELGLEREQISLRREEIAFGHSQALLKMVESGVDLNVLLRAVRPSGGVDQLLPLNPPSQSLPTGSSSLASGSSSLAAGSSSFTSHNTGCASDFFVQDHLQ</sequence>
<dbReference type="Proteomes" id="UP000092993">
    <property type="component" value="Unassembled WGS sequence"/>
</dbReference>
<dbReference type="OrthoDB" id="3182376at2759"/>
<feature type="region of interest" description="Disordered" evidence="1">
    <location>
        <begin position="444"/>
        <end position="540"/>
    </location>
</feature>
<feature type="compositionally biased region" description="Polar residues" evidence="1">
    <location>
        <begin position="411"/>
        <end position="423"/>
    </location>
</feature>
<comment type="caution">
    <text evidence="2">The sequence shown here is derived from an EMBL/GenBank/DDBJ whole genome shotgun (WGS) entry which is preliminary data.</text>
</comment>
<name>A0A1C7M3P3_GRIFR</name>
<feature type="compositionally biased region" description="Basic residues" evidence="1">
    <location>
        <begin position="49"/>
        <end position="64"/>
    </location>
</feature>
<dbReference type="STRING" id="5627.A0A1C7M3P3"/>
<organism evidence="2 3">
    <name type="scientific">Grifola frondosa</name>
    <name type="common">Maitake</name>
    <name type="synonym">Polyporus frondosus</name>
    <dbReference type="NCBI Taxonomy" id="5627"/>
    <lineage>
        <taxon>Eukaryota</taxon>
        <taxon>Fungi</taxon>
        <taxon>Dikarya</taxon>
        <taxon>Basidiomycota</taxon>
        <taxon>Agaricomycotina</taxon>
        <taxon>Agaricomycetes</taxon>
        <taxon>Polyporales</taxon>
        <taxon>Grifolaceae</taxon>
        <taxon>Grifola</taxon>
    </lineage>
</organism>
<keyword evidence="3" id="KW-1185">Reference proteome</keyword>
<feature type="compositionally biased region" description="Polar residues" evidence="1">
    <location>
        <begin position="329"/>
        <end position="341"/>
    </location>
</feature>
<reference evidence="2 3" key="1">
    <citation type="submission" date="2016-03" db="EMBL/GenBank/DDBJ databases">
        <title>Whole genome sequencing of Grifola frondosa 9006-11.</title>
        <authorList>
            <person name="Min B."/>
            <person name="Park H."/>
            <person name="Kim J.-G."/>
            <person name="Cho H."/>
            <person name="Oh Y.-L."/>
            <person name="Kong W.-S."/>
            <person name="Choi I.-G."/>
        </authorList>
    </citation>
    <scope>NUCLEOTIDE SEQUENCE [LARGE SCALE GENOMIC DNA]</scope>
    <source>
        <strain evidence="2 3">9006-11</strain>
    </source>
</reference>
<evidence type="ECO:0000313" key="2">
    <source>
        <dbReference type="EMBL" id="OBZ71016.1"/>
    </source>
</evidence>
<feature type="compositionally biased region" description="Low complexity" evidence="1">
    <location>
        <begin position="477"/>
        <end position="499"/>
    </location>
</feature>
<feature type="region of interest" description="Disordered" evidence="1">
    <location>
        <begin position="356"/>
        <end position="389"/>
    </location>
</feature>
<feature type="compositionally biased region" description="Acidic residues" evidence="1">
    <location>
        <begin position="1"/>
        <end position="13"/>
    </location>
</feature>
<gene>
    <name evidence="2" type="ORF">A0H81_09531</name>
</gene>
<protein>
    <submittedName>
        <fullName evidence="2">Uncharacterized protein</fullName>
    </submittedName>
</protein>
<feature type="compositionally biased region" description="Low complexity" evidence="1">
    <location>
        <begin position="516"/>
        <end position="525"/>
    </location>
</feature>
<dbReference type="EMBL" id="LUGG01000013">
    <property type="protein sequence ID" value="OBZ71016.1"/>
    <property type="molecule type" value="Genomic_DNA"/>
</dbReference>
<feature type="compositionally biased region" description="Polar residues" evidence="1">
    <location>
        <begin position="467"/>
        <end position="476"/>
    </location>
</feature>
<accession>A0A1C7M3P3</accession>
<feature type="region of interest" description="Disordered" evidence="1">
    <location>
        <begin position="404"/>
        <end position="429"/>
    </location>
</feature>
<feature type="compositionally biased region" description="Basic and acidic residues" evidence="1">
    <location>
        <begin position="14"/>
        <end position="26"/>
    </location>
</feature>
<feature type="compositionally biased region" description="Acidic residues" evidence="1">
    <location>
        <begin position="27"/>
        <end position="45"/>
    </location>
</feature>
<feature type="region of interest" description="Disordered" evidence="1">
    <location>
        <begin position="672"/>
        <end position="703"/>
    </location>
</feature>
<evidence type="ECO:0000256" key="1">
    <source>
        <dbReference type="SAM" id="MobiDB-lite"/>
    </source>
</evidence>
<proteinExistence type="predicted"/>
<dbReference type="AlphaFoldDB" id="A0A1C7M3P3"/>